<organism evidence="8 9">
    <name type="scientific">Symbiodinium microadriaticum</name>
    <name type="common">Dinoflagellate</name>
    <name type="synonym">Zooxanthella microadriatica</name>
    <dbReference type="NCBI Taxonomy" id="2951"/>
    <lineage>
        <taxon>Eukaryota</taxon>
        <taxon>Sar</taxon>
        <taxon>Alveolata</taxon>
        <taxon>Dinophyceae</taxon>
        <taxon>Suessiales</taxon>
        <taxon>Symbiodiniaceae</taxon>
        <taxon>Symbiodinium</taxon>
    </lineage>
</organism>
<evidence type="ECO:0000313" key="9">
    <source>
        <dbReference type="Proteomes" id="UP000186817"/>
    </source>
</evidence>
<dbReference type="InterPro" id="IPR036774">
    <property type="entry name" value="ERV/ALR_sulphydryl_oxid_sf"/>
</dbReference>
<dbReference type="Gene3D" id="1.20.120.310">
    <property type="entry name" value="ERV/ALR sulfhydryl oxidase domain"/>
    <property type="match status" value="1"/>
</dbReference>
<dbReference type="SUPFAM" id="SSF69000">
    <property type="entry name" value="FAD-dependent thiol oxidase"/>
    <property type="match status" value="1"/>
</dbReference>
<dbReference type="Proteomes" id="UP000186817">
    <property type="component" value="Unassembled WGS sequence"/>
</dbReference>
<keyword evidence="9" id="KW-1185">Reference proteome</keyword>
<evidence type="ECO:0000256" key="3">
    <source>
        <dbReference type="ARBA" id="ARBA00022827"/>
    </source>
</evidence>
<evidence type="ECO:0000256" key="5">
    <source>
        <dbReference type="ARBA" id="ARBA00023157"/>
    </source>
</evidence>
<dbReference type="EC" id="1.8.3.2" evidence="6"/>
<evidence type="ECO:0000313" key="8">
    <source>
        <dbReference type="EMBL" id="OLQ15615.1"/>
    </source>
</evidence>
<evidence type="ECO:0000256" key="6">
    <source>
        <dbReference type="RuleBase" id="RU371123"/>
    </source>
</evidence>
<dbReference type="EMBL" id="LSRX01000001">
    <property type="protein sequence ID" value="OLQ15615.1"/>
    <property type="molecule type" value="Genomic_DNA"/>
</dbReference>
<comment type="catalytic activity">
    <reaction evidence="6">
        <text>2 R'C(R)SH + O2 = R'C(R)S-S(R)CR' + H2O2</text>
        <dbReference type="Rhea" id="RHEA:17357"/>
        <dbReference type="ChEBI" id="CHEBI:15379"/>
        <dbReference type="ChEBI" id="CHEBI:16240"/>
        <dbReference type="ChEBI" id="CHEBI:16520"/>
        <dbReference type="ChEBI" id="CHEBI:17412"/>
        <dbReference type="EC" id="1.8.3.2"/>
    </reaction>
</comment>
<proteinExistence type="predicted"/>
<gene>
    <name evidence="8" type="ORF">AK812_SmicGene149</name>
</gene>
<accession>A0A1Q9F7E2</accession>
<comment type="cofactor">
    <cofactor evidence="1 6">
        <name>FAD</name>
        <dbReference type="ChEBI" id="CHEBI:57692"/>
    </cofactor>
</comment>
<keyword evidence="5" id="KW-1015">Disulfide bond</keyword>
<keyword evidence="4 6" id="KW-0560">Oxidoreductase</keyword>
<reference evidence="8 9" key="1">
    <citation type="submission" date="2016-02" db="EMBL/GenBank/DDBJ databases">
        <title>Genome analysis of coral dinoflagellate symbionts highlights evolutionary adaptations to a symbiotic lifestyle.</title>
        <authorList>
            <person name="Aranda M."/>
            <person name="Li Y."/>
            <person name="Liew Y.J."/>
            <person name="Baumgarten S."/>
            <person name="Simakov O."/>
            <person name="Wilson M."/>
            <person name="Piel J."/>
            <person name="Ashoor H."/>
            <person name="Bougouffa S."/>
            <person name="Bajic V.B."/>
            <person name="Ryu T."/>
            <person name="Ravasi T."/>
            <person name="Bayer T."/>
            <person name="Micklem G."/>
            <person name="Kim H."/>
            <person name="Bhak J."/>
            <person name="Lajeunesse T.C."/>
            <person name="Voolstra C.R."/>
        </authorList>
    </citation>
    <scope>NUCLEOTIDE SEQUENCE [LARGE SCALE GENOMIC DNA]</scope>
    <source>
        <strain evidence="8 9">CCMP2467</strain>
    </source>
</reference>
<sequence length="284" mass="31257">MSVWVDEGVAVAVADFCICPSTVPTEPNATSCGPKNRLTREKLEQCASVFLSYNSPNFALGYVAGGETIGHGLPNDANIEGGTVASLKKLRLYRGVPQPLSATVNDVLKTLWPFKVCAETEQGDCTKFPLPVLARDYDGGLLGSYTDGSPAPLPLLLDGPALSVNGAEVLSEAEQTAFHEAILYLASHFECKVCRSNIAHILELYGLPQGYLRVDYARWFWRIHNHANEHTYATHSPSQQQVDDPTSPFTMADRRSDMWASPDYFHPWFMSFSDALALWTIKEA</sequence>
<dbReference type="OrthoDB" id="416630at2759"/>
<dbReference type="InterPro" id="IPR017905">
    <property type="entry name" value="ERV/ALR_sulphydryl_oxidase"/>
</dbReference>
<evidence type="ECO:0000259" key="7">
    <source>
        <dbReference type="PROSITE" id="PS51324"/>
    </source>
</evidence>
<name>A0A1Q9F7E2_SYMMI</name>
<keyword evidence="2 6" id="KW-0285">Flavoprotein</keyword>
<evidence type="ECO:0000256" key="1">
    <source>
        <dbReference type="ARBA" id="ARBA00001974"/>
    </source>
</evidence>
<feature type="domain" description="ERV/ALR sulfhydryl oxidase" evidence="7">
    <location>
        <begin position="142"/>
        <end position="255"/>
    </location>
</feature>
<comment type="caution">
    <text evidence="8">The sequence shown here is derived from an EMBL/GenBank/DDBJ whole genome shotgun (WGS) entry which is preliminary data.</text>
</comment>
<dbReference type="PROSITE" id="PS51324">
    <property type="entry name" value="ERV_ALR"/>
    <property type="match status" value="1"/>
</dbReference>
<evidence type="ECO:0000256" key="2">
    <source>
        <dbReference type="ARBA" id="ARBA00022630"/>
    </source>
</evidence>
<dbReference type="GO" id="GO:0016972">
    <property type="term" value="F:thiol oxidase activity"/>
    <property type="evidence" value="ECO:0007669"/>
    <property type="project" value="UniProtKB-EC"/>
</dbReference>
<dbReference type="AlphaFoldDB" id="A0A1Q9F7E2"/>
<protein>
    <recommendedName>
        <fullName evidence="6">Sulfhydryl oxidase</fullName>
        <ecNumber evidence="6">1.8.3.2</ecNumber>
    </recommendedName>
</protein>
<keyword evidence="3 6" id="KW-0274">FAD</keyword>
<dbReference type="Pfam" id="PF04777">
    <property type="entry name" value="Evr1_Alr"/>
    <property type="match status" value="1"/>
</dbReference>
<evidence type="ECO:0000256" key="4">
    <source>
        <dbReference type="ARBA" id="ARBA00023002"/>
    </source>
</evidence>